<feature type="region of interest" description="Disordered" evidence="2">
    <location>
        <begin position="375"/>
        <end position="401"/>
    </location>
</feature>
<gene>
    <name evidence="3" type="ORF">KIN20_026225</name>
</gene>
<name>A0AAD5QUY6_PARTN</name>
<evidence type="ECO:0000256" key="1">
    <source>
        <dbReference type="SAM" id="Coils"/>
    </source>
</evidence>
<comment type="caution">
    <text evidence="3">The sequence shown here is derived from an EMBL/GenBank/DDBJ whole genome shotgun (WGS) entry which is preliminary data.</text>
</comment>
<reference evidence="3" key="1">
    <citation type="submission" date="2021-06" db="EMBL/GenBank/DDBJ databases">
        <title>Parelaphostrongylus tenuis whole genome reference sequence.</title>
        <authorList>
            <person name="Garwood T.J."/>
            <person name="Larsen P.A."/>
            <person name="Fountain-Jones N.M."/>
            <person name="Garbe J.R."/>
            <person name="Macchietto M.G."/>
            <person name="Kania S.A."/>
            <person name="Gerhold R.W."/>
            <person name="Richards J.E."/>
            <person name="Wolf T.M."/>
        </authorList>
    </citation>
    <scope>NUCLEOTIDE SEQUENCE</scope>
    <source>
        <strain evidence="3">MNPRO001-30</strain>
        <tissue evidence="3">Meninges</tissue>
    </source>
</reference>
<sequence length="443" mass="51953">MADRLFKSVAAEGKGITSWDVENILTKAVYRALNVNNHFAHVLGQHAPVNVDKNLTSADPHHQLRLVAEKLCARVERRYEKRLLQQREQDRADIDRKLADIRAEYSEQMEMRRRDLERKRVRLEEQFAQKDRALRHKLELELSEKESALEITRKSLETRLTELTLSKEHLDRVKVEFQAKFAADVELLNREWERVSGRKEELRAFYRQEFENEQQELLERSIELEKENVNLKKKVVDYETELSKMRSQLAILGNLQEDLKIANERIRKEVAENYRLSRCNYEAGRLREENAHLKEDIEQLRSLTAVVNVGSPVKDVRKSSEELQSTKINELKMIIKMMGDKVNSLTSERDYLRDVLRFSHKDIYRIASRVRKTDANRSSSNKISHQNFRNSTEDSSVSSTLSGCGSDLQKIRKRFSVLDELAKTLDTTVRMCQCRSFLFTRSL</sequence>
<protein>
    <submittedName>
        <fullName evidence="3">Uncharacterized protein</fullName>
    </submittedName>
</protein>
<keyword evidence="4" id="KW-1185">Reference proteome</keyword>
<feature type="coiled-coil region" evidence="1">
    <location>
        <begin position="84"/>
        <end position="133"/>
    </location>
</feature>
<dbReference type="EMBL" id="JAHQIW010005360">
    <property type="protein sequence ID" value="KAJ1365788.1"/>
    <property type="molecule type" value="Genomic_DNA"/>
</dbReference>
<keyword evidence="1" id="KW-0175">Coiled coil</keyword>
<proteinExistence type="predicted"/>
<organism evidence="3 4">
    <name type="scientific">Parelaphostrongylus tenuis</name>
    <name type="common">Meningeal worm</name>
    <dbReference type="NCBI Taxonomy" id="148309"/>
    <lineage>
        <taxon>Eukaryota</taxon>
        <taxon>Metazoa</taxon>
        <taxon>Ecdysozoa</taxon>
        <taxon>Nematoda</taxon>
        <taxon>Chromadorea</taxon>
        <taxon>Rhabditida</taxon>
        <taxon>Rhabditina</taxon>
        <taxon>Rhabditomorpha</taxon>
        <taxon>Strongyloidea</taxon>
        <taxon>Metastrongylidae</taxon>
        <taxon>Parelaphostrongylus</taxon>
    </lineage>
</organism>
<feature type="coiled-coil region" evidence="1">
    <location>
        <begin position="207"/>
        <end position="303"/>
    </location>
</feature>
<evidence type="ECO:0000256" key="2">
    <source>
        <dbReference type="SAM" id="MobiDB-lite"/>
    </source>
</evidence>
<accession>A0AAD5QUY6</accession>
<dbReference type="Proteomes" id="UP001196413">
    <property type="component" value="Unassembled WGS sequence"/>
</dbReference>
<dbReference type="AlphaFoldDB" id="A0AAD5QUY6"/>
<feature type="compositionally biased region" description="Polar residues" evidence="2">
    <location>
        <begin position="376"/>
        <end position="390"/>
    </location>
</feature>
<evidence type="ECO:0000313" key="4">
    <source>
        <dbReference type="Proteomes" id="UP001196413"/>
    </source>
</evidence>
<evidence type="ECO:0000313" key="3">
    <source>
        <dbReference type="EMBL" id="KAJ1365788.1"/>
    </source>
</evidence>